<name>A0AAV1UW34_9STRA</name>
<evidence type="ECO:0000313" key="1">
    <source>
        <dbReference type="EMBL" id="CAK7938576.1"/>
    </source>
</evidence>
<comment type="caution">
    <text evidence="1">The sequence shown here is derived from an EMBL/GenBank/DDBJ whole genome shotgun (WGS) entry which is preliminary data.</text>
</comment>
<gene>
    <name evidence="1" type="ORF">PM001_LOCUS23726</name>
</gene>
<dbReference type="Proteomes" id="UP001162060">
    <property type="component" value="Unassembled WGS sequence"/>
</dbReference>
<accession>A0AAV1UW34</accession>
<protein>
    <submittedName>
        <fullName evidence="1">Uncharacterized protein</fullName>
    </submittedName>
</protein>
<dbReference type="EMBL" id="CAKLBY020000231">
    <property type="protein sequence ID" value="CAK7938576.1"/>
    <property type="molecule type" value="Genomic_DNA"/>
</dbReference>
<reference evidence="1" key="1">
    <citation type="submission" date="2024-01" db="EMBL/GenBank/DDBJ databases">
        <authorList>
            <person name="Webb A."/>
        </authorList>
    </citation>
    <scope>NUCLEOTIDE SEQUENCE</scope>
    <source>
        <strain evidence="1">Pm1</strain>
    </source>
</reference>
<proteinExistence type="predicted"/>
<sequence length="45" mass="4999">MVVLVVAIDRQGIQMLPSLVEDLGVAREIVFDLRFTSITVRGIVE</sequence>
<evidence type="ECO:0000313" key="2">
    <source>
        <dbReference type="Proteomes" id="UP001162060"/>
    </source>
</evidence>
<organism evidence="1 2">
    <name type="scientific">Peronospora matthiolae</name>
    <dbReference type="NCBI Taxonomy" id="2874970"/>
    <lineage>
        <taxon>Eukaryota</taxon>
        <taxon>Sar</taxon>
        <taxon>Stramenopiles</taxon>
        <taxon>Oomycota</taxon>
        <taxon>Peronosporomycetes</taxon>
        <taxon>Peronosporales</taxon>
        <taxon>Peronosporaceae</taxon>
        <taxon>Peronospora</taxon>
    </lineage>
</organism>
<dbReference type="AlphaFoldDB" id="A0AAV1UW34"/>